<evidence type="ECO:0000313" key="2">
    <source>
        <dbReference type="EMBL" id="EPJ35311.1"/>
    </source>
</evidence>
<gene>
    <name evidence="2" type="ORF">STAFG_7644</name>
</gene>
<keyword evidence="3" id="KW-1185">Reference proteome</keyword>
<sequence>MTHGVHARQGTADGGRIPHVVGGVLPHVEHDRLVPALPEGGDHMGPDEPGTAGDQYAHTATLGPRPRRTTGPRPHVTTP</sequence>
<proteinExistence type="predicted"/>
<dbReference type="EMBL" id="AOPY01001646">
    <property type="protein sequence ID" value="EPJ35311.1"/>
    <property type="molecule type" value="Genomic_DNA"/>
</dbReference>
<dbReference type="Proteomes" id="UP000015001">
    <property type="component" value="Unassembled WGS sequence"/>
</dbReference>
<name>S4MFR7_9ACTN</name>
<evidence type="ECO:0000313" key="3">
    <source>
        <dbReference type="Proteomes" id="UP000015001"/>
    </source>
</evidence>
<organism evidence="2 3">
    <name type="scientific">Streptomyces afghaniensis 772</name>
    <dbReference type="NCBI Taxonomy" id="1283301"/>
    <lineage>
        <taxon>Bacteria</taxon>
        <taxon>Bacillati</taxon>
        <taxon>Actinomycetota</taxon>
        <taxon>Actinomycetes</taxon>
        <taxon>Kitasatosporales</taxon>
        <taxon>Streptomycetaceae</taxon>
        <taxon>Streptomyces</taxon>
    </lineage>
</organism>
<dbReference type="HOGENOM" id="CLU_2604392_0_0_11"/>
<reference evidence="2 3" key="1">
    <citation type="submission" date="2013-02" db="EMBL/GenBank/DDBJ databases">
        <title>Draft Genome Sequence of Streptomyces afghaniensis, Which Produces Compounds of the Julimycin B-Complex.</title>
        <authorList>
            <person name="Gruening B.A."/>
            <person name="Praeg A."/>
            <person name="Erxleben A."/>
            <person name="Guenther S."/>
            <person name="Fiedler H.-P."/>
            <person name="Goodfellow M."/>
            <person name="Mueller M."/>
        </authorList>
    </citation>
    <scope>NUCLEOTIDE SEQUENCE [LARGE SCALE GENOMIC DNA]</scope>
    <source>
        <strain evidence="2 3">772</strain>
    </source>
</reference>
<accession>S4MFR7</accession>
<feature type="region of interest" description="Disordered" evidence="1">
    <location>
        <begin position="1"/>
        <end position="79"/>
    </location>
</feature>
<dbReference type="PATRIC" id="fig|1283301.3.peg.7585"/>
<dbReference type="AlphaFoldDB" id="S4MFR7"/>
<comment type="caution">
    <text evidence="2">The sequence shown here is derived from an EMBL/GenBank/DDBJ whole genome shotgun (WGS) entry which is preliminary data.</text>
</comment>
<evidence type="ECO:0000256" key="1">
    <source>
        <dbReference type="SAM" id="MobiDB-lite"/>
    </source>
</evidence>
<protein>
    <submittedName>
        <fullName evidence="2">Uncharacterized protein</fullName>
    </submittedName>
</protein>